<dbReference type="InterPro" id="IPR029016">
    <property type="entry name" value="GAF-like_dom_sf"/>
</dbReference>
<evidence type="ECO:0000259" key="1">
    <source>
        <dbReference type="PROSITE" id="PS50943"/>
    </source>
</evidence>
<name>A0ABV6Y4Z5_9HYPH</name>
<dbReference type="SMART" id="SM00065">
    <property type="entry name" value="GAF"/>
    <property type="match status" value="1"/>
</dbReference>
<organism evidence="2 3">
    <name type="scientific">Microvirga arabica</name>
    <dbReference type="NCBI Taxonomy" id="1128671"/>
    <lineage>
        <taxon>Bacteria</taxon>
        <taxon>Pseudomonadati</taxon>
        <taxon>Pseudomonadota</taxon>
        <taxon>Alphaproteobacteria</taxon>
        <taxon>Hyphomicrobiales</taxon>
        <taxon>Methylobacteriaceae</taxon>
        <taxon>Microvirga</taxon>
    </lineage>
</organism>
<dbReference type="Gene3D" id="3.30.450.40">
    <property type="match status" value="1"/>
</dbReference>
<comment type="caution">
    <text evidence="2">The sequence shown here is derived from an EMBL/GenBank/DDBJ whole genome shotgun (WGS) entry which is preliminary data.</text>
</comment>
<dbReference type="RefSeq" id="WP_203274349.1">
    <property type="nucleotide sequence ID" value="NZ_JAFBID010000065.1"/>
</dbReference>
<proteinExistence type="predicted"/>
<dbReference type="EMBL" id="JBHOMY010000013">
    <property type="protein sequence ID" value="MFC1456329.1"/>
    <property type="molecule type" value="Genomic_DNA"/>
</dbReference>
<gene>
    <name evidence="2" type="ORF">ACETIH_06250</name>
</gene>
<protein>
    <submittedName>
        <fullName evidence="2">GAF domain-containing protein</fullName>
    </submittedName>
</protein>
<keyword evidence="3" id="KW-1185">Reference proteome</keyword>
<dbReference type="PANTHER" id="PTHR43102:SF2">
    <property type="entry name" value="GAF DOMAIN-CONTAINING PROTEIN"/>
    <property type="match status" value="1"/>
</dbReference>
<evidence type="ECO:0000313" key="3">
    <source>
        <dbReference type="Proteomes" id="UP001593940"/>
    </source>
</evidence>
<dbReference type="InterPro" id="IPR001387">
    <property type="entry name" value="Cro/C1-type_HTH"/>
</dbReference>
<dbReference type="InterPro" id="IPR003018">
    <property type="entry name" value="GAF"/>
</dbReference>
<accession>A0ABV6Y4Z5</accession>
<feature type="domain" description="HTH cro/C1-type" evidence="1">
    <location>
        <begin position="233"/>
        <end position="262"/>
    </location>
</feature>
<sequence>MRRGFIGRRSGMTLRDIDEAFADHAVILPQGRARGRFMVGLFPPNEVERLAALRRLDIIDAPASPSLDRICRVAQQLFDVPIAAVTFLDDTQQWLKSTVGIGDLKVTAREHSFCQYTIMHDEVFVVPDAKADRTLAANPYVAGEPGIRFYAGVPLTTEPGIRLGSLCVIDTEPREFQPHQAAVLAGLGRLVVDELWLHHLEQVGLARTNLDPAPARATPLAFDLAAPITSEQIRAGRALLNWSVRELADASGISATTIKRIEAHGSDIVRKASIDAIRRAMEGQGVEFTASSDAKVGLSIDLNCK</sequence>
<dbReference type="Pfam" id="PF01590">
    <property type="entry name" value="GAF"/>
    <property type="match status" value="1"/>
</dbReference>
<dbReference type="PROSITE" id="PS50943">
    <property type="entry name" value="HTH_CROC1"/>
    <property type="match status" value="1"/>
</dbReference>
<dbReference type="CDD" id="cd00093">
    <property type="entry name" value="HTH_XRE"/>
    <property type="match status" value="1"/>
</dbReference>
<dbReference type="SMART" id="SM00530">
    <property type="entry name" value="HTH_XRE"/>
    <property type="match status" value="1"/>
</dbReference>
<dbReference type="PANTHER" id="PTHR43102">
    <property type="entry name" value="SLR1143 PROTEIN"/>
    <property type="match status" value="1"/>
</dbReference>
<reference evidence="2 3" key="1">
    <citation type="submission" date="2024-09" db="EMBL/GenBank/DDBJ databases">
        <title>Nodulacao em especies de Leguminosae Basais da Amazonia e Caracterizacao dos Rizobios e Bacterias Associadas aos Nodulos.</title>
        <authorList>
            <person name="Jambeiro I.C.A."/>
            <person name="Lopes I.S."/>
            <person name="Aguiar E.R.G.R."/>
            <person name="Santos A.F.J."/>
            <person name="Dos Santos J.M.F."/>
            <person name="Gross E."/>
        </authorList>
    </citation>
    <scope>NUCLEOTIDE SEQUENCE [LARGE SCALE GENOMIC DNA]</scope>
    <source>
        <strain evidence="2 3">BRUESC1165</strain>
    </source>
</reference>
<evidence type="ECO:0000313" key="2">
    <source>
        <dbReference type="EMBL" id="MFC1456329.1"/>
    </source>
</evidence>
<dbReference type="SUPFAM" id="SSF55781">
    <property type="entry name" value="GAF domain-like"/>
    <property type="match status" value="1"/>
</dbReference>
<dbReference type="Proteomes" id="UP001593940">
    <property type="component" value="Unassembled WGS sequence"/>
</dbReference>
<dbReference type="SUPFAM" id="SSF47413">
    <property type="entry name" value="lambda repressor-like DNA-binding domains"/>
    <property type="match status" value="1"/>
</dbReference>
<dbReference type="Gene3D" id="1.10.260.40">
    <property type="entry name" value="lambda repressor-like DNA-binding domains"/>
    <property type="match status" value="1"/>
</dbReference>
<dbReference type="InterPro" id="IPR010982">
    <property type="entry name" value="Lambda_DNA-bd_dom_sf"/>
</dbReference>
<dbReference type="Pfam" id="PF01381">
    <property type="entry name" value="HTH_3"/>
    <property type="match status" value="1"/>
</dbReference>